<comment type="caution">
    <text evidence="2">The sequence shown here is derived from an EMBL/GenBank/DDBJ whole genome shotgun (WGS) entry which is preliminary data.</text>
</comment>
<organism evidence="2 3">
    <name type="scientific">Crotalaria pallida</name>
    <name type="common">Smooth rattlebox</name>
    <name type="synonym">Crotalaria striata</name>
    <dbReference type="NCBI Taxonomy" id="3830"/>
    <lineage>
        <taxon>Eukaryota</taxon>
        <taxon>Viridiplantae</taxon>
        <taxon>Streptophyta</taxon>
        <taxon>Embryophyta</taxon>
        <taxon>Tracheophyta</taxon>
        <taxon>Spermatophyta</taxon>
        <taxon>Magnoliopsida</taxon>
        <taxon>eudicotyledons</taxon>
        <taxon>Gunneridae</taxon>
        <taxon>Pentapetalae</taxon>
        <taxon>rosids</taxon>
        <taxon>fabids</taxon>
        <taxon>Fabales</taxon>
        <taxon>Fabaceae</taxon>
        <taxon>Papilionoideae</taxon>
        <taxon>50 kb inversion clade</taxon>
        <taxon>genistoids sensu lato</taxon>
        <taxon>core genistoids</taxon>
        <taxon>Crotalarieae</taxon>
        <taxon>Crotalaria</taxon>
    </lineage>
</organism>
<sequence>MACPWWDDDYKRVGGSSRGEEDKGKKSYEEHKGKDRVVHHKEGIKVQSNKNQHQEEEEDGSESVYEKGYECGYKDGYDIGYERGHDDGYESGYEDGVRSGVLIKSDDFGSNDVQDSKGTTEYGGGHVSDYGKNSEYEYDDSEHGHDFCNDSVYGGYEDDDFGYDGGEWSD</sequence>
<dbReference type="EMBL" id="JAYWIO010000001">
    <property type="protein sequence ID" value="KAK7289850.1"/>
    <property type="molecule type" value="Genomic_DNA"/>
</dbReference>
<dbReference type="Proteomes" id="UP001372338">
    <property type="component" value="Unassembled WGS sequence"/>
</dbReference>
<feature type="compositionally biased region" description="Basic and acidic residues" evidence="1">
    <location>
        <begin position="8"/>
        <end position="44"/>
    </location>
</feature>
<evidence type="ECO:0000256" key="1">
    <source>
        <dbReference type="SAM" id="MobiDB-lite"/>
    </source>
</evidence>
<protein>
    <submittedName>
        <fullName evidence="2">Uncharacterized protein</fullName>
    </submittedName>
</protein>
<dbReference type="AlphaFoldDB" id="A0AAN9P8Y7"/>
<gene>
    <name evidence="2" type="ORF">RIF29_03828</name>
</gene>
<evidence type="ECO:0000313" key="2">
    <source>
        <dbReference type="EMBL" id="KAK7289850.1"/>
    </source>
</evidence>
<evidence type="ECO:0000313" key="3">
    <source>
        <dbReference type="Proteomes" id="UP001372338"/>
    </source>
</evidence>
<name>A0AAN9P8Y7_CROPI</name>
<feature type="region of interest" description="Disordered" evidence="1">
    <location>
        <begin position="1"/>
        <end position="66"/>
    </location>
</feature>
<accession>A0AAN9P8Y7</accession>
<proteinExistence type="predicted"/>
<feature type="region of interest" description="Disordered" evidence="1">
    <location>
        <begin position="104"/>
        <end position="151"/>
    </location>
</feature>
<reference evidence="2 3" key="1">
    <citation type="submission" date="2024-01" db="EMBL/GenBank/DDBJ databases">
        <title>The genomes of 5 underutilized Papilionoideae crops provide insights into root nodulation and disease resistanc.</title>
        <authorList>
            <person name="Yuan L."/>
        </authorList>
    </citation>
    <scope>NUCLEOTIDE SEQUENCE [LARGE SCALE GENOMIC DNA]</scope>
    <source>
        <strain evidence="2">ZHUSHIDOU_FW_LH</strain>
        <tissue evidence="2">Leaf</tissue>
    </source>
</reference>
<keyword evidence="3" id="KW-1185">Reference proteome</keyword>